<accession>A0A284S458</accession>
<dbReference type="EMBL" id="FUEG01000030">
    <property type="protein sequence ID" value="SJL15757.1"/>
    <property type="molecule type" value="Genomic_DNA"/>
</dbReference>
<protein>
    <recommendedName>
        <fullName evidence="2">DUF7918 domain-containing protein</fullName>
    </recommendedName>
</protein>
<organism evidence="3 4">
    <name type="scientific">Armillaria ostoyae</name>
    <name type="common">Armillaria root rot fungus</name>
    <dbReference type="NCBI Taxonomy" id="47428"/>
    <lineage>
        <taxon>Eukaryota</taxon>
        <taxon>Fungi</taxon>
        <taxon>Dikarya</taxon>
        <taxon>Basidiomycota</taxon>
        <taxon>Agaricomycotina</taxon>
        <taxon>Agaricomycetes</taxon>
        <taxon>Agaricomycetidae</taxon>
        <taxon>Agaricales</taxon>
        <taxon>Marasmiineae</taxon>
        <taxon>Physalacriaceae</taxon>
        <taxon>Armillaria</taxon>
    </lineage>
</organism>
<gene>
    <name evidence="3" type="ORF">ARMOST_19262</name>
</gene>
<dbReference type="STRING" id="47428.A0A284S458"/>
<dbReference type="Proteomes" id="UP000219338">
    <property type="component" value="Unassembled WGS sequence"/>
</dbReference>
<feature type="region of interest" description="Disordered" evidence="1">
    <location>
        <begin position="210"/>
        <end position="234"/>
    </location>
</feature>
<dbReference type="InterPro" id="IPR057678">
    <property type="entry name" value="DUF7918"/>
</dbReference>
<dbReference type="OMA" id="VRPIMFT"/>
<dbReference type="Pfam" id="PF25534">
    <property type="entry name" value="DUF7918"/>
    <property type="match status" value="1"/>
</dbReference>
<dbReference type="AlphaFoldDB" id="A0A284S458"/>
<evidence type="ECO:0000313" key="3">
    <source>
        <dbReference type="EMBL" id="SJL15757.1"/>
    </source>
</evidence>
<reference evidence="4" key="1">
    <citation type="journal article" date="2017" name="Nat. Ecol. Evol.">
        <title>Genome expansion and lineage-specific genetic innovations in the forest pathogenic fungi Armillaria.</title>
        <authorList>
            <person name="Sipos G."/>
            <person name="Prasanna A.N."/>
            <person name="Walter M.C."/>
            <person name="O'Connor E."/>
            <person name="Balint B."/>
            <person name="Krizsan K."/>
            <person name="Kiss B."/>
            <person name="Hess J."/>
            <person name="Varga T."/>
            <person name="Slot J."/>
            <person name="Riley R."/>
            <person name="Boka B."/>
            <person name="Rigling D."/>
            <person name="Barry K."/>
            <person name="Lee J."/>
            <person name="Mihaltcheva S."/>
            <person name="LaButti K."/>
            <person name="Lipzen A."/>
            <person name="Waldron R."/>
            <person name="Moloney N.M."/>
            <person name="Sperisen C."/>
            <person name="Kredics L."/>
            <person name="Vagvoelgyi C."/>
            <person name="Patrignani A."/>
            <person name="Fitzpatrick D."/>
            <person name="Nagy I."/>
            <person name="Doyle S."/>
            <person name="Anderson J.B."/>
            <person name="Grigoriev I.V."/>
            <person name="Gueldener U."/>
            <person name="Muensterkoetter M."/>
            <person name="Nagy L.G."/>
        </authorList>
    </citation>
    <scope>NUCLEOTIDE SEQUENCE [LARGE SCALE GENOMIC DNA]</scope>
    <source>
        <strain evidence="4">C18/9</strain>
    </source>
</reference>
<dbReference type="PANTHER" id="PTHR36223:SF1">
    <property type="entry name" value="TRANSCRIPTION ELONGATION FACTOR EAF N-TERMINAL DOMAIN-CONTAINING PROTEIN"/>
    <property type="match status" value="1"/>
</dbReference>
<sequence length="285" mass="31990">MVKLNSVSAWISVDDVPLPEFGEEVSQADRKVTCWIPSEAGKTFYINWKHEDLYRNDCTTGWAYVDGKFVSGRILDPGNDTARVTGVNTSDVTVRPIMFTSLELTDDEELIHSSTLSELGEISIEIWRVERLARSSFQSPGFDEVGKIHERSKKAIAHCVKTGDDITLPKPVIFDKVKKLSHLVTFIFKYRPLGMLQANDIAPAPEPTLATRKRAASPDDVIDISDDSDQEDNSSRIAKLEEELLQLKKRDTKRAKPGKRVKREVKLEPNITSGEVIDLTCTSRC</sequence>
<dbReference type="PANTHER" id="PTHR36223">
    <property type="entry name" value="BETA-LACTAMASE-TYPE TRANSPEPTIDASE FOLD DOMAIN CONTAINING PROTEIN"/>
    <property type="match status" value="1"/>
</dbReference>
<evidence type="ECO:0000256" key="1">
    <source>
        <dbReference type="SAM" id="MobiDB-lite"/>
    </source>
</evidence>
<feature type="compositionally biased region" description="Acidic residues" evidence="1">
    <location>
        <begin position="220"/>
        <end position="232"/>
    </location>
</feature>
<name>A0A284S458_ARMOS</name>
<feature type="domain" description="DUF7918" evidence="2">
    <location>
        <begin position="9"/>
        <end position="203"/>
    </location>
</feature>
<keyword evidence="4" id="KW-1185">Reference proteome</keyword>
<dbReference type="OrthoDB" id="3364132at2759"/>
<proteinExistence type="predicted"/>
<evidence type="ECO:0000259" key="2">
    <source>
        <dbReference type="Pfam" id="PF25534"/>
    </source>
</evidence>
<evidence type="ECO:0000313" key="4">
    <source>
        <dbReference type="Proteomes" id="UP000219338"/>
    </source>
</evidence>